<dbReference type="GO" id="GO:0015031">
    <property type="term" value="P:protein transport"/>
    <property type="evidence" value="ECO:0007669"/>
    <property type="project" value="UniProtKB-KW"/>
</dbReference>
<dbReference type="RefSeq" id="WP_151691505.1">
    <property type="nucleotide sequence ID" value="NZ_BMGX01000002.1"/>
</dbReference>
<evidence type="ECO:0000256" key="4">
    <source>
        <dbReference type="ARBA" id="ARBA00022475"/>
    </source>
</evidence>
<dbReference type="Gene3D" id="3.30.1150.10">
    <property type="match status" value="1"/>
</dbReference>
<comment type="similarity">
    <text evidence="2">Belongs to the TonB family.</text>
</comment>
<keyword evidence="4" id="KW-1003">Cell membrane</keyword>
<keyword evidence="13" id="KW-1185">Reference proteome</keyword>
<evidence type="ECO:0000313" key="12">
    <source>
        <dbReference type="EMBL" id="KAB2816933.1"/>
    </source>
</evidence>
<comment type="caution">
    <text evidence="12">The sequence shown here is derived from an EMBL/GenBank/DDBJ whole genome shotgun (WGS) entry which is preliminary data.</text>
</comment>
<dbReference type="PANTHER" id="PTHR33446">
    <property type="entry name" value="PROTEIN TONB-RELATED"/>
    <property type="match status" value="1"/>
</dbReference>
<dbReference type="AlphaFoldDB" id="A0A6L3ZH36"/>
<evidence type="ECO:0000256" key="5">
    <source>
        <dbReference type="ARBA" id="ARBA00022519"/>
    </source>
</evidence>
<dbReference type="InterPro" id="IPR037682">
    <property type="entry name" value="TonB_C"/>
</dbReference>
<reference evidence="12 13" key="1">
    <citation type="submission" date="2019-10" db="EMBL/GenBank/DDBJ databases">
        <title>Genome sequence of Phaeocystidibacter marisrubri JCM30614 (type strain).</title>
        <authorList>
            <person name="Bowman J.P."/>
        </authorList>
    </citation>
    <scope>NUCLEOTIDE SEQUENCE [LARGE SCALE GENOMIC DNA]</scope>
    <source>
        <strain evidence="12 13">JCM 30614</strain>
    </source>
</reference>
<keyword evidence="7" id="KW-0653">Protein transport</keyword>
<sequence>MKSRKNFKADLESKRGLFRDIGLVLGLFAVYIMFAHKTYAPQVEALQVTATFDDEMIIPITERPQEPPPPPPEAPPEVLEIVENDVEIEEIEFESTEVTEDTEIALIDEIPEASDEIMTFVNVENKPVFPGCEDEPTEDAKFLCFQTQINNRLVREFEFPEMSRQMGSQGKVWIDFVIEKDGSVSNVTVARSSGDEYIDREAVRCVQQELPKFVPAKSGGRAVRMRYTVPINAKLQ</sequence>
<keyword evidence="9 10" id="KW-0472">Membrane</keyword>
<dbReference type="Proteomes" id="UP000484164">
    <property type="component" value="Unassembled WGS sequence"/>
</dbReference>
<dbReference type="PROSITE" id="PS52015">
    <property type="entry name" value="TONB_CTD"/>
    <property type="match status" value="1"/>
</dbReference>
<dbReference type="PANTHER" id="PTHR33446:SF2">
    <property type="entry name" value="PROTEIN TONB"/>
    <property type="match status" value="1"/>
</dbReference>
<evidence type="ECO:0000256" key="8">
    <source>
        <dbReference type="ARBA" id="ARBA00022989"/>
    </source>
</evidence>
<keyword evidence="5" id="KW-0997">Cell inner membrane</keyword>
<keyword evidence="6 10" id="KW-0812">Transmembrane</keyword>
<keyword evidence="3" id="KW-0813">Transport</keyword>
<dbReference type="NCBIfam" id="TIGR01352">
    <property type="entry name" value="tonB_Cterm"/>
    <property type="match status" value="1"/>
</dbReference>
<dbReference type="SUPFAM" id="SSF74653">
    <property type="entry name" value="TolA/TonB C-terminal domain"/>
    <property type="match status" value="1"/>
</dbReference>
<dbReference type="Pfam" id="PF03544">
    <property type="entry name" value="TonB_C"/>
    <property type="match status" value="1"/>
</dbReference>
<dbReference type="OrthoDB" id="1522859at2"/>
<evidence type="ECO:0000259" key="11">
    <source>
        <dbReference type="PROSITE" id="PS52015"/>
    </source>
</evidence>
<dbReference type="InterPro" id="IPR051045">
    <property type="entry name" value="TonB-dependent_transducer"/>
</dbReference>
<name>A0A6L3ZH36_9FLAO</name>
<keyword evidence="8 10" id="KW-1133">Transmembrane helix</keyword>
<evidence type="ECO:0000256" key="1">
    <source>
        <dbReference type="ARBA" id="ARBA00004383"/>
    </source>
</evidence>
<dbReference type="GO" id="GO:0055085">
    <property type="term" value="P:transmembrane transport"/>
    <property type="evidence" value="ECO:0007669"/>
    <property type="project" value="InterPro"/>
</dbReference>
<evidence type="ECO:0000256" key="3">
    <source>
        <dbReference type="ARBA" id="ARBA00022448"/>
    </source>
</evidence>
<dbReference type="InterPro" id="IPR006260">
    <property type="entry name" value="TonB/TolA_C"/>
</dbReference>
<feature type="transmembrane region" description="Helical" evidence="10">
    <location>
        <begin position="21"/>
        <end position="39"/>
    </location>
</feature>
<evidence type="ECO:0000256" key="7">
    <source>
        <dbReference type="ARBA" id="ARBA00022927"/>
    </source>
</evidence>
<organism evidence="12 13">
    <name type="scientific">Phaeocystidibacter marisrubri</name>
    <dbReference type="NCBI Taxonomy" id="1577780"/>
    <lineage>
        <taxon>Bacteria</taxon>
        <taxon>Pseudomonadati</taxon>
        <taxon>Bacteroidota</taxon>
        <taxon>Flavobacteriia</taxon>
        <taxon>Flavobacteriales</taxon>
        <taxon>Phaeocystidibacteraceae</taxon>
        <taxon>Phaeocystidibacter</taxon>
    </lineage>
</organism>
<protein>
    <submittedName>
        <fullName evidence="12">Energy transducer TonB</fullName>
    </submittedName>
</protein>
<dbReference type="EMBL" id="WBVQ01000001">
    <property type="protein sequence ID" value="KAB2816933.1"/>
    <property type="molecule type" value="Genomic_DNA"/>
</dbReference>
<dbReference type="GO" id="GO:0031992">
    <property type="term" value="F:energy transducer activity"/>
    <property type="evidence" value="ECO:0007669"/>
    <property type="project" value="TreeGrafter"/>
</dbReference>
<dbReference type="GO" id="GO:0098797">
    <property type="term" value="C:plasma membrane protein complex"/>
    <property type="evidence" value="ECO:0007669"/>
    <property type="project" value="TreeGrafter"/>
</dbReference>
<evidence type="ECO:0000313" key="13">
    <source>
        <dbReference type="Proteomes" id="UP000484164"/>
    </source>
</evidence>
<evidence type="ECO:0000256" key="2">
    <source>
        <dbReference type="ARBA" id="ARBA00006555"/>
    </source>
</evidence>
<evidence type="ECO:0000256" key="9">
    <source>
        <dbReference type="ARBA" id="ARBA00023136"/>
    </source>
</evidence>
<gene>
    <name evidence="12" type="ORF">F8C82_00620</name>
</gene>
<evidence type="ECO:0000256" key="6">
    <source>
        <dbReference type="ARBA" id="ARBA00022692"/>
    </source>
</evidence>
<accession>A0A6L3ZH36</accession>
<feature type="domain" description="TonB C-terminal" evidence="11">
    <location>
        <begin position="144"/>
        <end position="236"/>
    </location>
</feature>
<evidence type="ECO:0000256" key="10">
    <source>
        <dbReference type="SAM" id="Phobius"/>
    </source>
</evidence>
<comment type="subcellular location">
    <subcellularLocation>
        <location evidence="1">Cell inner membrane</location>
        <topology evidence="1">Single-pass membrane protein</topology>
        <orientation evidence="1">Periplasmic side</orientation>
    </subcellularLocation>
</comment>
<proteinExistence type="inferred from homology"/>